<dbReference type="CDD" id="cd01898">
    <property type="entry name" value="Obg"/>
    <property type="match status" value="1"/>
</dbReference>
<dbReference type="PIRSF" id="PIRSF002401">
    <property type="entry name" value="GTP_bd_Obg/CgtA"/>
    <property type="match status" value="1"/>
</dbReference>
<accession>A0A160U1J3</accession>
<name>A0A160U1J3_9ZZZZ</name>
<dbReference type="NCBIfam" id="TIGR02729">
    <property type="entry name" value="Obg_CgtA"/>
    <property type="match status" value="1"/>
</dbReference>
<dbReference type="FunFam" id="2.70.210.12:FF:000001">
    <property type="entry name" value="GTPase Obg"/>
    <property type="match status" value="1"/>
</dbReference>
<evidence type="ECO:0000256" key="2">
    <source>
        <dbReference type="ARBA" id="ARBA00022741"/>
    </source>
</evidence>
<dbReference type="Gene3D" id="2.70.210.12">
    <property type="entry name" value="GTP1/OBG domain"/>
    <property type="match status" value="1"/>
</dbReference>
<dbReference type="SUPFAM" id="SSF52540">
    <property type="entry name" value="P-loop containing nucleoside triphosphate hydrolases"/>
    <property type="match status" value="1"/>
</dbReference>
<organism evidence="6">
    <name type="scientific">hydrothermal vent metagenome</name>
    <dbReference type="NCBI Taxonomy" id="652676"/>
    <lineage>
        <taxon>unclassified sequences</taxon>
        <taxon>metagenomes</taxon>
        <taxon>ecological metagenomes</taxon>
    </lineage>
</organism>
<dbReference type="GO" id="GO:0003924">
    <property type="term" value="F:GTPase activity"/>
    <property type="evidence" value="ECO:0007669"/>
    <property type="project" value="InterPro"/>
</dbReference>
<dbReference type="PROSITE" id="PS51883">
    <property type="entry name" value="OBG"/>
    <property type="match status" value="1"/>
</dbReference>
<dbReference type="InterPro" id="IPR027417">
    <property type="entry name" value="P-loop_NTPase"/>
</dbReference>
<dbReference type="Pfam" id="PF01018">
    <property type="entry name" value="GTP1_OBG"/>
    <property type="match status" value="1"/>
</dbReference>
<dbReference type="InterPro" id="IPR031167">
    <property type="entry name" value="G_OBG"/>
</dbReference>
<evidence type="ECO:0000259" key="5">
    <source>
        <dbReference type="PROSITE" id="PS51883"/>
    </source>
</evidence>
<sequence length="345" mass="36908">MKFLDQAKVFIKSGGGGAGCVSFRREKYVEYGGPNGGDGGRGGDVWAEAVEGLNTLIDYRYQQHYKAKRGGHGMGKERTGAGGDDVVLKLPVGTQIFEDDRETLIADLTEVGQRVLLAVGGNGGWGNTRFKSSTNQAPRRANPGEDGEERWIWLRLKLIADAGLLGLPNAGKSTFLSVVTAATPKIADYPFTTLNPGLGVVDLGPGSRFVLADIPGLIEGAADGAGLGHRFLGHVERCKVLLHLIDCTQDDVAGAYTTIRHELEAYSPELAQRPEVVALNKIDALLPEQVEEQLAKLKAVYDGEPLLISGVTRVGVKKALSEISRHLGLIAEEENAGEDADWTPL</sequence>
<dbReference type="PROSITE" id="PS00905">
    <property type="entry name" value="GTP1_OBG"/>
    <property type="match status" value="1"/>
</dbReference>
<dbReference type="NCBIfam" id="NF008956">
    <property type="entry name" value="PRK12299.1"/>
    <property type="match status" value="1"/>
</dbReference>
<feature type="domain" description="Obg" evidence="5">
    <location>
        <begin position="1"/>
        <end position="159"/>
    </location>
</feature>
<dbReference type="InterPro" id="IPR006073">
    <property type="entry name" value="GTP-bd"/>
</dbReference>
<dbReference type="InterPro" id="IPR045086">
    <property type="entry name" value="OBG_GTPase"/>
</dbReference>
<dbReference type="PANTHER" id="PTHR11702">
    <property type="entry name" value="DEVELOPMENTALLY REGULATED GTP-BINDING PROTEIN-RELATED"/>
    <property type="match status" value="1"/>
</dbReference>
<evidence type="ECO:0000256" key="3">
    <source>
        <dbReference type="ARBA" id="ARBA00023134"/>
    </source>
</evidence>
<evidence type="ECO:0000256" key="1">
    <source>
        <dbReference type="ARBA" id="ARBA00007699"/>
    </source>
</evidence>
<dbReference type="InterPro" id="IPR006169">
    <property type="entry name" value="GTP1_OBG_dom"/>
</dbReference>
<evidence type="ECO:0000259" key="4">
    <source>
        <dbReference type="PROSITE" id="PS51710"/>
    </source>
</evidence>
<dbReference type="HAMAP" id="MF_01454">
    <property type="entry name" value="GTPase_Obg"/>
    <property type="match status" value="1"/>
</dbReference>
<dbReference type="SUPFAM" id="SSF82051">
    <property type="entry name" value="Obg GTP-binding protein N-terminal domain"/>
    <property type="match status" value="1"/>
</dbReference>
<dbReference type="GO" id="GO:0005525">
    <property type="term" value="F:GTP binding"/>
    <property type="evidence" value="ECO:0007669"/>
    <property type="project" value="UniProtKB-KW"/>
</dbReference>
<keyword evidence="3" id="KW-0342">GTP-binding</keyword>
<evidence type="ECO:0000313" key="6">
    <source>
        <dbReference type="EMBL" id="CUS57523.1"/>
    </source>
</evidence>
<protein>
    <submittedName>
        <fullName evidence="6">GTP-binding protein Obg</fullName>
    </submittedName>
</protein>
<dbReference type="EMBL" id="CZQD01000045">
    <property type="protein sequence ID" value="CUS57523.1"/>
    <property type="molecule type" value="Genomic_DNA"/>
</dbReference>
<dbReference type="PROSITE" id="PS51710">
    <property type="entry name" value="G_OBG"/>
    <property type="match status" value="1"/>
</dbReference>
<keyword evidence="2" id="KW-0547">Nucleotide-binding</keyword>
<dbReference type="Pfam" id="PF01926">
    <property type="entry name" value="MMR_HSR1"/>
    <property type="match status" value="1"/>
</dbReference>
<dbReference type="NCBIfam" id="NF008955">
    <property type="entry name" value="PRK12297.1"/>
    <property type="match status" value="1"/>
</dbReference>
<dbReference type="InterPro" id="IPR036726">
    <property type="entry name" value="GTP1_OBG_dom_sf"/>
</dbReference>
<dbReference type="AlphaFoldDB" id="A0A160U1J3"/>
<feature type="domain" description="OBG-type G" evidence="4">
    <location>
        <begin position="160"/>
        <end position="328"/>
    </location>
</feature>
<dbReference type="PANTHER" id="PTHR11702:SF31">
    <property type="entry name" value="MITOCHONDRIAL RIBOSOME-ASSOCIATED GTPASE 2"/>
    <property type="match status" value="1"/>
</dbReference>
<dbReference type="InterPro" id="IPR006074">
    <property type="entry name" value="GTP1-OBG_CS"/>
</dbReference>
<dbReference type="PRINTS" id="PR00326">
    <property type="entry name" value="GTP1OBG"/>
</dbReference>
<dbReference type="GO" id="GO:0000287">
    <property type="term" value="F:magnesium ion binding"/>
    <property type="evidence" value="ECO:0007669"/>
    <property type="project" value="InterPro"/>
</dbReference>
<proteinExistence type="inferred from homology"/>
<comment type="similarity">
    <text evidence="1">Belongs to the TRAFAC class OBG-HflX-like GTPase superfamily. OBG GTPase family.</text>
</comment>
<dbReference type="Gene3D" id="3.40.50.300">
    <property type="entry name" value="P-loop containing nucleotide triphosphate hydrolases"/>
    <property type="match status" value="1"/>
</dbReference>
<gene>
    <name evidence="6" type="ORF">MGWOODY_Hyp1497</name>
</gene>
<dbReference type="InterPro" id="IPR014100">
    <property type="entry name" value="GTP-bd_Obg/CgtA"/>
</dbReference>
<reference evidence="6" key="1">
    <citation type="submission" date="2015-10" db="EMBL/GenBank/DDBJ databases">
        <authorList>
            <person name="Gilbert D.G."/>
        </authorList>
    </citation>
    <scope>NUCLEOTIDE SEQUENCE</scope>
</reference>